<keyword evidence="2" id="KW-0812">Transmembrane</keyword>
<feature type="region of interest" description="Disordered" evidence="1">
    <location>
        <begin position="236"/>
        <end position="270"/>
    </location>
</feature>
<dbReference type="InterPro" id="IPR036028">
    <property type="entry name" value="SH3-like_dom_sf"/>
</dbReference>
<keyword evidence="2" id="KW-0472">Membrane</keyword>
<evidence type="ECO:0000313" key="3">
    <source>
        <dbReference type="EMBL" id="KIO21707.1"/>
    </source>
</evidence>
<gene>
    <name evidence="3" type="ORF">M407DRAFT_123896</name>
</gene>
<name>A0A0C3LJZ3_9AGAM</name>
<reference evidence="4" key="2">
    <citation type="submission" date="2015-01" db="EMBL/GenBank/DDBJ databases">
        <title>Evolutionary Origins and Diversification of the Mycorrhizal Mutualists.</title>
        <authorList>
            <consortium name="DOE Joint Genome Institute"/>
            <consortium name="Mycorrhizal Genomics Consortium"/>
            <person name="Kohler A."/>
            <person name="Kuo A."/>
            <person name="Nagy L.G."/>
            <person name="Floudas D."/>
            <person name="Copeland A."/>
            <person name="Barry K.W."/>
            <person name="Cichocki N."/>
            <person name="Veneault-Fourrey C."/>
            <person name="LaButti K."/>
            <person name="Lindquist E.A."/>
            <person name="Lipzen A."/>
            <person name="Lundell T."/>
            <person name="Morin E."/>
            <person name="Murat C."/>
            <person name="Riley R."/>
            <person name="Ohm R."/>
            <person name="Sun H."/>
            <person name="Tunlid A."/>
            <person name="Henrissat B."/>
            <person name="Grigoriev I.V."/>
            <person name="Hibbett D.S."/>
            <person name="Martin F."/>
        </authorList>
    </citation>
    <scope>NUCLEOTIDE SEQUENCE [LARGE SCALE GENOMIC DNA]</scope>
    <source>
        <strain evidence="4">MUT 4182</strain>
    </source>
</reference>
<feature type="transmembrane region" description="Helical" evidence="2">
    <location>
        <begin position="24"/>
        <end position="45"/>
    </location>
</feature>
<keyword evidence="4" id="KW-1185">Reference proteome</keyword>
<dbReference type="AlphaFoldDB" id="A0A0C3LJZ3"/>
<keyword evidence="2" id="KW-1133">Transmembrane helix</keyword>
<feature type="region of interest" description="Disordered" evidence="1">
    <location>
        <begin position="128"/>
        <end position="150"/>
    </location>
</feature>
<dbReference type="STRING" id="1051891.A0A0C3LJZ3"/>
<dbReference type="OrthoDB" id="5340910at2759"/>
<organism evidence="3 4">
    <name type="scientific">Tulasnella calospora MUT 4182</name>
    <dbReference type="NCBI Taxonomy" id="1051891"/>
    <lineage>
        <taxon>Eukaryota</taxon>
        <taxon>Fungi</taxon>
        <taxon>Dikarya</taxon>
        <taxon>Basidiomycota</taxon>
        <taxon>Agaricomycotina</taxon>
        <taxon>Agaricomycetes</taxon>
        <taxon>Cantharellales</taxon>
        <taxon>Tulasnellaceae</taxon>
        <taxon>Tulasnella</taxon>
    </lineage>
</organism>
<dbReference type="Gene3D" id="2.30.30.40">
    <property type="entry name" value="SH3 Domains"/>
    <property type="match status" value="1"/>
</dbReference>
<accession>A0A0C3LJZ3</accession>
<proteinExistence type="predicted"/>
<evidence type="ECO:0000256" key="1">
    <source>
        <dbReference type="SAM" id="MobiDB-lite"/>
    </source>
</evidence>
<evidence type="ECO:0008006" key="5">
    <source>
        <dbReference type="Google" id="ProtNLM"/>
    </source>
</evidence>
<evidence type="ECO:0000256" key="2">
    <source>
        <dbReference type="SAM" id="Phobius"/>
    </source>
</evidence>
<dbReference type="SUPFAM" id="SSF50044">
    <property type="entry name" value="SH3-domain"/>
    <property type="match status" value="1"/>
</dbReference>
<reference evidence="3 4" key="1">
    <citation type="submission" date="2014-04" db="EMBL/GenBank/DDBJ databases">
        <authorList>
            <consortium name="DOE Joint Genome Institute"/>
            <person name="Kuo A."/>
            <person name="Girlanda M."/>
            <person name="Perotto S."/>
            <person name="Kohler A."/>
            <person name="Nagy L.G."/>
            <person name="Floudas D."/>
            <person name="Copeland A."/>
            <person name="Barry K.W."/>
            <person name="Cichocki N."/>
            <person name="Veneault-Fourrey C."/>
            <person name="LaButti K."/>
            <person name="Lindquist E.A."/>
            <person name="Lipzen A."/>
            <person name="Lundell T."/>
            <person name="Morin E."/>
            <person name="Murat C."/>
            <person name="Sun H."/>
            <person name="Tunlid A."/>
            <person name="Henrissat B."/>
            <person name="Grigoriev I.V."/>
            <person name="Hibbett D.S."/>
            <person name="Martin F."/>
            <person name="Nordberg H.P."/>
            <person name="Cantor M.N."/>
            <person name="Hua S.X."/>
        </authorList>
    </citation>
    <scope>NUCLEOTIDE SEQUENCE [LARGE SCALE GENOMIC DNA]</scope>
    <source>
        <strain evidence="3 4">MUT 4182</strain>
    </source>
</reference>
<protein>
    <recommendedName>
        <fullName evidence="5">SH3 domain-containing protein</fullName>
    </recommendedName>
</protein>
<evidence type="ECO:0000313" key="4">
    <source>
        <dbReference type="Proteomes" id="UP000054248"/>
    </source>
</evidence>
<sequence length="433" mass="47028">MAPVLIPAISRRADQGDDSTLGPIYILGIALACVILVGIVAWLGWRRWKKGSAFEPDMISEKDGNGLMLGPRPHLHNKFNRAQMTASIILPAAAVRPINEKQADYESNNDEVSAIPYLPPLRRTAPLSRQMETSDAPLSAPPRAHSSAPLRSSALRQSFIPNMMQNGSPRATMTENEILDYHLNQGTMPAAFAPIAIESGVGGGRKSTYAFDRSNPRASQFSVMNGSVTASILSSVEKDQNRDSSSTMSSLPWPKLSAGPRKLQSPSPARASYFGHSRLSSFAASIRFPGSSPPTSPSRSVFTFGKTHSRQISQIPAATTENQRTVAIASFQPLLPDELVLRPNETMTVVQTYDDGWCIVARMNLGMLEVGAVPEWVFGLKEGEDETFGTMRPMRSTSLGVTVDLRVIESDSSLGRHFAAATPRDSLVSWSNF</sequence>
<dbReference type="EMBL" id="KN823130">
    <property type="protein sequence ID" value="KIO21707.1"/>
    <property type="molecule type" value="Genomic_DNA"/>
</dbReference>
<dbReference type="Proteomes" id="UP000054248">
    <property type="component" value="Unassembled WGS sequence"/>
</dbReference>
<dbReference type="HOGENOM" id="CLU_633389_0_0_1"/>